<evidence type="ECO:0000313" key="2">
    <source>
        <dbReference type="EMBL" id="MCJ8210925.1"/>
    </source>
</evidence>
<evidence type="ECO:0000256" key="1">
    <source>
        <dbReference type="SAM" id="SignalP"/>
    </source>
</evidence>
<feature type="signal peptide" evidence="1">
    <location>
        <begin position="1"/>
        <end position="22"/>
    </location>
</feature>
<keyword evidence="1" id="KW-0732">Signal</keyword>
<organism evidence="2 3">
    <name type="scientific">Mucilaginibacter straminoryzae</name>
    <dbReference type="NCBI Taxonomy" id="2932774"/>
    <lineage>
        <taxon>Bacteria</taxon>
        <taxon>Pseudomonadati</taxon>
        <taxon>Bacteroidota</taxon>
        <taxon>Sphingobacteriia</taxon>
        <taxon>Sphingobacteriales</taxon>
        <taxon>Sphingobacteriaceae</taxon>
        <taxon>Mucilaginibacter</taxon>
    </lineage>
</organism>
<name>A0A9X1X6A6_9SPHI</name>
<dbReference type="RefSeq" id="WP_245130997.1">
    <property type="nucleotide sequence ID" value="NZ_JALJEJ010000007.1"/>
</dbReference>
<feature type="chain" id="PRO_5040824191" evidence="1">
    <location>
        <begin position="23"/>
        <end position="57"/>
    </location>
</feature>
<protein>
    <submittedName>
        <fullName evidence="2">Uncharacterized protein</fullName>
    </submittedName>
</protein>
<dbReference type="Proteomes" id="UP001139450">
    <property type="component" value="Unassembled WGS sequence"/>
</dbReference>
<evidence type="ECO:0000313" key="3">
    <source>
        <dbReference type="Proteomes" id="UP001139450"/>
    </source>
</evidence>
<comment type="caution">
    <text evidence="2">The sequence shown here is derived from an EMBL/GenBank/DDBJ whole genome shotgun (WGS) entry which is preliminary data.</text>
</comment>
<proteinExistence type="predicted"/>
<reference evidence="2" key="1">
    <citation type="submission" date="2022-04" db="EMBL/GenBank/DDBJ databases">
        <title>Mucilaginibacter sp. RS28 isolated from freshwater.</title>
        <authorList>
            <person name="Ko S.-R."/>
        </authorList>
    </citation>
    <scope>NUCLEOTIDE SEQUENCE</scope>
    <source>
        <strain evidence="2">RS28</strain>
    </source>
</reference>
<dbReference type="EMBL" id="JALJEJ010000007">
    <property type="protein sequence ID" value="MCJ8210925.1"/>
    <property type="molecule type" value="Genomic_DNA"/>
</dbReference>
<accession>A0A9X1X6A6</accession>
<keyword evidence="3" id="KW-1185">Reference proteome</keyword>
<sequence>MKKIFAAAALVVLVLLSITVISKTTAVKPTPAPKADKAVLTSVNNNFMPKNDIGNAD</sequence>
<gene>
    <name evidence="2" type="ORF">MUY27_14500</name>
</gene>
<dbReference type="AlphaFoldDB" id="A0A9X1X6A6"/>